<evidence type="ECO:0000256" key="1">
    <source>
        <dbReference type="ARBA" id="ARBA00023015"/>
    </source>
</evidence>
<dbReference type="PANTHER" id="PTHR30185:SF18">
    <property type="entry name" value="TRANSCRIPTIONAL REGULATOR MTLR"/>
    <property type="match status" value="1"/>
</dbReference>
<dbReference type="Pfam" id="PF05043">
    <property type="entry name" value="Mga"/>
    <property type="match status" value="1"/>
</dbReference>
<proteinExistence type="predicted"/>
<organism evidence="4 5">
    <name type="scientific">Enterococcus innesii</name>
    <dbReference type="NCBI Taxonomy" id="2839759"/>
    <lineage>
        <taxon>Bacteria</taxon>
        <taxon>Bacillati</taxon>
        <taxon>Bacillota</taxon>
        <taxon>Bacilli</taxon>
        <taxon>Lactobacillales</taxon>
        <taxon>Enterococcaceae</taxon>
        <taxon>Enterococcus</taxon>
    </lineage>
</organism>
<keyword evidence="1" id="KW-0805">Transcription regulation</keyword>
<evidence type="ECO:0000259" key="3">
    <source>
        <dbReference type="Pfam" id="PF05043"/>
    </source>
</evidence>
<dbReference type="InterPro" id="IPR050661">
    <property type="entry name" value="BglG_antiterminators"/>
</dbReference>
<keyword evidence="5" id="KW-1185">Reference proteome</keyword>
<dbReference type="Gene3D" id="1.10.10.10">
    <property type="entry name" value="Winged helix-like DNA-binding domain superfamily/Winged helix DNA-binding domain"/>
    <property type="match status" value="1"/>
</dbReference>
<sequence length="489" mass="57779">MRNFQNNFITNTATIRWLKILMAFEKNHHCSTVGLAKTSGSTTRTIMTDITNLKEHFGDCLMIDSSHKGYFFSIKNSSDYLTKKRALIADEILFHIIESIFHHDLLTSSEWAEKYHISESTVLRYLRKVQPIFSSYRLEIQTNPVSFVGEEINIRKFFHDFYYESEITGHTIFPPIAIQNITASAFSKCYQLNQHTCSFGEFNYYLYITFERHCIGQPISLPKPVKAMFENYNDFKLFSEINESIEEQYQRDLPYEEMLYLFLLVKTRRSISNLTIEHTFCKEYNHWPELKKLAALFVNDCIPDSPDPARDQLLIESFFTVAKIKQLLSPLLNHMISDAIQFVEDSYPDDFQLFKTYLFTQPIARDTWDSETLNHLSTSLTMYISSIRSLYWQEKKNIAFLFEGPYYLCQLLKCKSVRYLRSFRTFYFPDSNELSQAYLEKNQIDLIVTNYTEYITEYAQNIDYLLLKTFPDDYDWEALEAKLNTNFNS</sequence>
<reference evidence="4 5" key="1">
    <citation type="submission" date="2022-03" db="EMBL/GenBank/DDBJ databases">
        <title>Complete genome sequence of Enterococcus innesii DB-1.</title>
        <authorList>
            <person name="Fukuda D."/>
            <person name="Nolasco-Hipolito C."/>
        </authorList>
    </citation>
    <scope>NUCLEOTIDE SEQUENCE [LARGE SCALE GENOMIC DNA]</scope>
    <source>
        <strain evidence="4 5">DB-1</strain>
    </source>
</reference>
<evidence type="ECO:0000313" key="4">
    <source>
        <dbReference type="EMBL" id="BDG67033.1"/>
    </source>
</evidence>
<gene>
    <name evidence="4" type="ORF">ENLAB_05970</name>
</gene>
<dbReference type="InterPro" id="IPR007737">
    <property type="entry name" value="Mga_HTH"/>
</dbReference>
<keyword evidence="2" id="KW-0804">Transcription</keyword>
<dbReference type="InterPro" id="IPR036388">
    <property type="entry name" value="WH-like_DNA-bd_sf"/>
</dbReference>
<evidence type="ECO:0000313" key="5">
    <source>
        <dbReference type="Proteomes" id="UP000831692"/>
    </source>
</evidence>
<dbReference type="RefSeq" id="WP_244352522.1">
    <property type="nucleotide sequence ID" value="NZ_AP025635.1"/>
</dbReference>
<dbReference type="PANTHER" id="PTHR30185">
    <property type="entry name" value="CRYPTIC BETA-GLUCOSIDE BGL OPERON ANTITERMINATOR"/>
    <property type="match status" value="1"/>
</dbReference>
<evidence type="ECO:0000256" key="2">
    <source>
        <dbReference type="ARBA" id="ARBA00023163"/>
    </source>
</evidence>
<feature type="domain" description="Mga helix-turn-helix" evidence="3">
    <location>
        <begin position="86"/>
        <end position="162"/>
    </location>
</feature>
<dbReference type="InterPro" id="IPR036634">
    <property type="entry name" value="PRD_sf"/>
</dbReference>
<name>A0ABN6NPR1_9ENTE</name>
<protein>
    <recommendedName>
        <fullName evidence="3">Mga helix-turn-helix domain-containing protein</fullName>
    </recommendedName>
</protein>
<dbReference type="Proteomes" id="UP000831692">
    <property type="component" value="Chromosome"/>
</dbReference>
<dbReference type="GeneID" id="83456593"/>
<accession>A0ABN6NPR1</accession>
<dbReference type="EMBL" id="AP025635">
    <property type="protein sequence ID" value="BDG67033.1"/>
    <property type="molecule type" value="Genomic_DNA"/>
</dbReference>
<dbReference type="SUPFAM" id="SSF63520">
    <property type="entry name" value="PTS-regulatory domain, PRD"/>
    <property type="match status" value="1"/>
</dbReference>